<dbReference type="InterPro" id="IPR000568">
    <property type="entry name" value="ATP_synth_F0_asu"/>
</dbReference>
<evidence type="ECO:0000256" key="1">
    <source>
        <dbReference type="ARBA" id="ARBA00004141"/>
    </source>
</evidence>
<dbReference type="InterPro" id="IPR023011">
    <property type="entry name" value="ATP_synth_F0_asu_AS"/>
</dbReference>
<gene>
    <name evidence="12 13" type="primary">atpB</name>
    <name evidence="13" type="ORF">NCTC13294_02014</name>
</gene>
<dbReference type="RefSeq" id="WP_115612186.1">
    <property type="nucleotide sequence ID" value="NZ_JBHLZC010000003.1"/>
</dbReference>
<keyword evidence="6 12" id="KW-0812">Transmembrane</keyword>
<evidence type="ECO:0000256" key="7">
    <source>
        <dbReference type="ARBA" id="ARBA00022781"/>
    </source>
</evidence>
<proteinExistence type="inferred from homology"/>
<evidence type="ECO:0000313" key="13">
    <source>
        <dbReference type="EMBL" id="SUX24700.1"/>
    </source>
</evidence>
<dbReference type="InterPro" id="IPR035908">
    <property type="entry name" value="F0_ATP_A_sf"/>
</dbReference>
<evidence type="ECO:0000313" key="14">
    <source>
        <dbReference type="Proteomes" id="UP000254572"/>
    </source>
</evidence>
<dbReference type="EMBL" id="UFUW01000001">
    <property type="protein sequence ID" value="SUX24700.1"/>
    <property type="molecule type" value="Genomic_DNA"/>
</dbReference>
<keyword evidence="3 12" id="KW-0813">Transport</keyword>
<dbReference type="PROSITE" id="PS00449">
    <property type="entry name" value="ATPASE_A"/>
    <property type="match status" value="1"/>
</dbReference>
<evidence type="ECO:0000256" key="10">
    <source>
        <dbReference type="ARBA" id="ARBA00023136"/>
    </source>
</evidence>
<dbReference type="OrthoDB" id="9789241at2"/>
<evidence type="ECO:0000256" key="9">
    <source>
        <dbReference type="ARBA" id="ARBA00023065"/>
    </source>
</evidence>
<keyword evidence="9 12" id="KW-0406">Ion transport</keyword>
<evidence type="ECO:0000256" key="11">
    <source>
        <dbReference type="ARBA" id="ARBA00023310"/>
    </source>
</evidence>
<dbReference type="HAMAP" id="MF_01393">
    <property type="entry name" value="ATP_synth_a_bact"/>
    <property type="match status" value="1"/>
</dbReference>
<dbReference type="GO" id="GO:0005886">
    <property type="term" value="C:plasma membrane"/>
    <property type="evidence" value="ECO:0007669"/>
    <property type="project" value="UniProtKB-SubCell"/>
</dbReference>
<sequence length="265" mass="29798">MAGQTAAEIINHHMTNLSIGEGFYSLHIDTLFFSILLGSLFCWWMRRMALRSLQHVENNEPPSFAANVAEVIFEFIDGTIKDFFGKSRADIGSLAFTIFCWVLLWNVMDMIPVDFLPSVAAQFGIHHLKIVPSTDANTTFALSITVITLTYIYLFKNYKPLGFIKALGGHPFEAKSLLGQIILYPLNLALKIVEDLAKVISLSLRLFGNLFAGELVFILIAFLPWFVQFIPGGVWIIFHILIVVLQAYVAMVLSVVYLSMTEPHH</sequence>
<dbReference type="GO" id="GO:0046933">
    <property type="term" value="F:proton-transporting ATP synthase activity, rotational mechanism"/>
    <property type="evidence" value="ECO:0007669"/>
    <property type="project" value="UniProtKB-UniRule"/>
</dbReference>
<comment type="subcellular location">
    <subcellularLocation>
        <location evidence="12">Cell membrane</location>
        <topology evidence="12">Multi-pass membrane protein</topology>
    </subcellularLocation>
    <subcellularLocation>
        <location evidence="1">Membrane</location>
        <topology evidence="1">Multi-pass membrane protein</topology>
    </subcellularLocation>
</comment>
<accession>A0A381ECN5</accession>
<feature type="transmembrane region" description="Helical" evidence="12">
    <location>
        <begin position="206"/>
        <end position="227"/>
    </location>
</feature>
<evidence type="ECO:0000256" key="6">
    <source>
        <dbReference type="ARBA" id="ARBA00022692"/>
    </source>
</evidence>
<dbReference type="GO" id="GO:0045259">
    <property type="term" value="C:proton-transporting ATP synthase complex"/>
    <property type="evidence" value="ECO:0007669"/>
    <property type="project" value="UniProtKB-KW"/>
</dbReference>
<evidence type="ECO:0000256" key="4">
    <source>
        <dbReference type="ARBA" id="ARBA00022475"/>
    </source>
</evidence>
<dbReference type="FunFam" id="1.20.120.220:FF:000002">
    <property type="entry name" value="ATP synthase subunit a"/>
    <property type="match status" value="1"/>
</dbReference>
<feature type="transmembrane region" description="Helical" evidence="12">
    <location>
        <begin position="24"/>
        <end position="45"/>
    </location>
</feature>
<comment type="similarity">
    <text evidence="2 12">Belongs to the ATPase A chain family.</text>
</comment>
<dbReference type="InterPro" id="IPR045082">
    <property type="entry name" value="ATP_syn_F0_a_bact/chloroplast"/>
</dbReference>
<evidence type="ECO:0000256" key="8">
    <source>
        <dbReference type="ARBA" id="ARBA00022989"/>
    </source>
</evidence>
<name>A0A381ECN5_9GAMM</name>
<keyword evidence="11 12" id="KW-0066">ATP synthesis</keyword>
<dbReference type="SUPFAM" id="SSF81336">
    <property type="entry name" value="F1F0 ATP synthase subunit A"/>
    <property type="match status" value="1"/>
</dbReference>
<dbReference type="CDD" id="cd00310">
    <property type="entry name" value="ATP-synt_Fo_a_6"/>
    <property type="match status" value="1"/>
</dbReference>
<keyword evidence="5 12" id="KW-0138">CF(0)</keyword>
<keyword evidence="14" id="KW-1185">Reference proteome</keyword>
<keyword evidence="10 12" id="KW-0472">Membrane</keyword>
<dbReference type="Proteomes" id="UP000254572">
    <property type="component" value="Unassembled WGS sequence"/>
</dbReference>
<dbReference type="Gene3D" id="1.20.120.220">
    <property type="entry name" value="ATP synthase, F0 complex, subunit A"/>
    <property type="match status" value="1"/>
</dbReference>
<organism evidence="13 14">
    <name type="scientific">Cardiobacterium valvarum</name>
    <dbReference type="NCBI Taxonomy" id="194702"/>
    <lineage>
        <taxon>Bacteria</taxon>
        <taxon>Pseudomonadati</taxon>
        <taxon>Pseudomonadota</taxon>
        <taxon>Gammaproteobacteria</taxon>
        <taxon>Cardiobacteriales</taxon>
        <taxon>Cardiobacteriaceae</taxon>
        <taxon>Cardiobacterium</taxon>
    </lineage>
</organism>
<dbReference type="GO" id="GO:0042777">
    <property type="term" value="P:proton motive force-driven plasma membrane ATP synthesis"/>
    <property type="evidence" value="ECO:0007669"/>
    <property type="project" value="TreeGrafter"/>
</dbReference>
<evidence type="ECO:0000256" key="2">
    <source>
        <dbReference type="ARBA" id="ARBA00006810"/>
    </source>
</evidence>
<feature type="transmembrane region" description="Helical" evidence="12">
    <location>
        <begin position="91"/>
        <end position="108"/>
    </location>
</feature>
<reference evidence="13 14" key="1">
    <citation type="submission" date="2018-06" db="EMBL/GenBank/DDBJ databases">
        <authorList>
            <consortium name="Pathogen Informatics"/>
            <person name="Doyle S."/>
        </authorList>
    </citation>
    <scope>NUCLEOTIDE SEQUENCE [LARGE SCALE GENOMIC DNA]</scope>
    <source>
        <strain evidence="13 14">NCTC13294</strain>
    </source>
</reference>
<keyword evidence="7 12" id="KW-0375">Hydrogen ion transport</keyword>
<feature type="transmembrane region" description="Helical" evidence="12">
    <location>
        <begin position="136"/>
        <end position="155"/>
    </location>
</feature>
<evidence type="ECO:0000256" key="3">
    <source>
        <dbReference type="ARBA" id="ARBA00022448"/>
    </source>
</evidence>
<dbReference type="PANTHER" id="PTHR42823">
    <property type="entry name" value="ATP SYNTHASE SUBUNIT A, CHLOROPLASTIC"/>
    <property type="match status" value="1"/>
</dbReference>
<keyword evidence="8 12" id="KW-1133">Transmembrane helix</keyword>
<dbReference type="PANTHER" id="PTHR42823:SF3">
    <property type="entry name" value="ATP SYNTHASE SUBUNIT A, CHLOROPLASTIC"/>
    <property type="match status" value="1"/>
</dbReference>
<dbReference type="Pfam" id="PF00119">
    <property type="entry name" value="ATP-synt_A"/>
    <property type="match status" value="1"/>
</dbReference>
<protein>
    <recommendedName>
        <fullName evidence="12">ATP synthase subunit a</fullName>
    </recommendedName>
    <alternativeName>
        <fullName evidence="12">ATP synthase F0 sector subunit a</fullName>
    </alternativeName>
    <alternativeName>
        <fullName evidence="12">F-ATPase subunit 6</fullName>
    </alternativeName>
</protein>
<dbReference type="AlphaFoldDB" id="A0A381ECN5"/>
<evidence type="ECO:0000256" key="12">
    <source>
        <dbReference type="HAMAP-Rule" id="MF_01393"/>
    </source>
</evidence>
<evidence type="ECO:0000256" key="5">
    <source>
        <dbReference type="ARBA" id="ARBA00022547"/>
    </source>
</evidence>
<comment type="function">
    <text evidence="12">Key component of the proton channel; it plays a direct role in the translocation of protons across the membrane.</text>
</comment>
<feature type="transmembrane region" description="Helical" evidence="12">
    <location>
        <begin position="233"/>
        <end position="258"/>
    </location>
</feature>
<keyword evidence="4 12" id="KW-1003">Cell membrane</keyword>